<keyword evidence="4" id="KW-1133">Transmembrane helix</keyword>
<keyword evidence="4" id="KW-0812">Transmembrane</keyword>
<organism evidence="6 7">
    <name type="scientific">Tritonibacter scottomollicae</name>
    <name type="common">Epibacterium scottomollicae</name>
    <dbReference type="NCBI Taxonomy" id="483013"/>
    <lineage>
        <taxon>Bacteria</taxon>
        <taxon>Pseudomonadati</taxon>
        <taxon>Pseudomonadota</taxon>
        <taxon>Alphaproteobacteria</taxon>
        <taxon>Rhodobacterales</taxon>
        <taxon>Paracoccaceae</taxon>
        <taxon>Tritonibacter</taxon>
    </lineage>
</organism>
<evidence type="ECO:0000256" key="2">
    <source>
        <dbReference type="ARBA" id="ARBA00023125"/>
    </source>
</evidence>
<dbReference type="InterPro" id="IPR018060">
    <property type="entry name" value="HTH_AraC"/>
</dbReference>
<feature type="transmembrane region" description="Helical" evidence="4">
    <location>
        <begin position="115"/>
        <end position="134"/>
    </location>
</feature>
<dbReference type="Proteomes" id="UP000237718">
    <property type="component" value="Unassembled WGS sequence"/>
</dbReference>
<name>A0A2T1A172_TRISK</name>
<feature type="transmembrane region" description="Helical" evidence="4">
    <location>
        <begin position="6"/>
        <end position="27"/>
    </location>
</feature>
<dbReference type="Pfam" id="PF12833">
    <property type="entry name" value="HTH_18"/>
    <property type="match status" value="1"/>
</dbReference>
<sequence>MTLAEILNALSAPLSLGIALFAAHVLLLRRDNRCIYVPLALFFIAQGVLELHRLLFLGALMWKLSTDLSDLAPALHGPMRLLTALTFPALLALAPLFWLYVDALTRETRASWRHWPLHFAPALFAGVVALPYLLLPMDVLDDAPISPEATFAGLALAVSYALLALTVFFHLQIAGYVVATLYRLFTYRSRLKDLFASTDTIELRWINALALSMGLYWLVTTLGLAATLLGKQVLNTNTAGTLSGVAALWCTALWGIRQKPGFSHEVSPVQQTGPDKDRLKMGKYTRSALTDEHARRIAEKISLAMQRDQLYRDPNLSLWDLAKHISTSSNYVSQTLNETIGETFFDYVNRWRIKDAVREIEQTDQTIMTIAYDVGFNSRSSFYKAFKREVGGMPTALPRPKNRVTKASPV</sequence>
<evidence type="ECO:0000256" key="4">
    <source>
        <dbReference type="SAM" id="Phobius"/>
    </source>
</evidence>
<dbReference type="SMART" id="SM00342">
    <property type="entry name" value="HTH_ARAC"/>
    <property type="match status" value="1"/>
</dbReference>
<comment type="caution">
    <text evidence="6">The sequence shown here is derived from an EMBL/GenBank/DDBJ whole genome shotgun (WGS) entry which is preliminary data.</text>
</comment>
<dbReference type="PROSITE" id="PS01124">
    <property type="entry name" value="HTH_ARAC_FAMILY_2"/>
    <property type="match status" value="1"/>
</dbReference>
<keyword evidence="3" id="KW-0804">Transcription</keyword>
<evidence type="ECO:0000256" key="1">
    <source>
        <dbReference type="ARBA" id="ARBA00023015"/>
    </source>
</evidence>
<dbReference type="EMBL" id="PVUF01000036">
    <property type="protein sequence ID" value="PRZ42343.1"/>
    <property type="molecule type" value="Genomic_DNA"/>
</dbReference>
<dbReference type="PANTHER" id="PTHR43280:SF2">
    <property type="entry name" value="HTH-TYPE TRANSCRIPTIONAL REGULATOR EXSA"/>
    <property type="match status" value="1"/>
</dbReference>
<accession>A0A2T1A172</accession>
<feature type="transmembrane region" description="Helical" evidence="4">
    <location>
        <begin position="82"/>
        <end position="103"/>
    </location>
</feature>
<dbReference type="RefSeq" id="WP_165798187.1">
    <property type="nucleotide sequence ID" value="NZ_JBLWXK010000021.1"/>
</dbReference>
<dbReference type="AlphaFoldDB" id="A0A2T1A172"/>
<dbReference type="GO" id="GO:0043565">
    <property type="term" value="F:sequence-specific DNA binding"/>
    <property type="evidence" value="ECO:0007669"/>
    <property type="project" value="InterPro"/>
</dbReference>
<feature type="transmembrane region" description="Helical" evidence="4">
    <location>
        <begin position="39"/>
        <end position="62"/>
    </location>
</feature>
<dbReference type="GO" id="GO:0003700">
    <property type="term" value="F:DNA-binding transcription factor activity"/>
    <property type="evidence" value="ECO:0007669"/>
    <property type="project" value="InterPro"/>
</dbReference>
<dbReference type="PANTHER" id="PTHR43280">
    <property type="entry name" value="ARAC-FAMILY TRANSCRIPTIONAL REGULATOR"/>
    <property type="match status" value="1"/>
</dbReference>
<keyword evidence="1" id="KW-0805">Transcription regulation</keyword>
<evidence type="ECO:0000256" key="3">
    <source>
        <dbReference type="ARBA" id="ARBA00023163"/>
    </source>
</evidence>
<feature type="transmembrane region" description="Helical" evidence="4">
    <location>
        <begin position="205"/>
        <end position="226"/>
    </location>
</feature>
<gene>
    <name evidence="6" type="ORF">CLV89_1365</name>
</gene>
<dbReference type="Gene3D" id="1.10.10.60">
    <property type="entry name" value="Homeodomain-like"/>
    <property type="match status" value="2"/>
</dbReference>
<reference evidence="6 7" key="1">
    <citation type="submission" date="2018-03" db="EMBL/GenBank/DDBJ databases">
        <title>Genomic Encyclopedia of Archaeal and Bacterial Type Strains, Phase II (KMG-II): from individual species to whole genera.</title>
        <authorList>
            <person name="Goeker M."/>
        </authorList>
    </citation>
    <scope>NUCLEOTIDE SEQUENCE [LARGE SCALE GENOMIC DNA]</scope>
    <source>
        <strain evidence="6 7">DSM 25328</strain>
    </source>
</reference>
<feature type="domain" description="HTH araC/xylS-type" evidence="5">
    <location>
        <begin position="295"/>
        <end position="400"/>
    </location>
</feature>
<keyword evidence="4" id="KW-0472">Membrane</keyword>
<protein>
    <submittedName>
        <fullName evidence="6">Helix-turn-helix protein</fullName>
    </submittedName>
</protein>
<evidence type="ECO:0000313" key="6">
    <source>
        <dbReference type="EMBL" id="PRZ42343.1"/>
    </source>
</evidence>
<feature type="transmembrane region" description="Helical" evidence="4">
    <location>
        <begin position="154"/>
        <end position="185"/>
    </location>
</feature>
<dbReference type="SUPFAM" id="SSF46689">
    <property type="entry name" value="Homeodomain-like"/>
    <property type="match status" value="1"/>
</dbReference>
<dbReference type="InterPro" id="IPR009057">
    <property type="entry name" value="Homeodomain-like_sf"/>
</dbReference>
<keyword evidence="2" id="KW-0238">DNA-binding</keyword>
<proteinExistence type="predicted"/>
<evidence type="ECO:0000313" key="7">
    <source>
        <dbReference type="Proteomes" id="UP000237718"/>
    </source>
</evidence>
<evidence type="ECO:0000259" key="5">
    <source>
        <dbReference type="PROSITE" id="PS01124"/>
    </source>
</evidence>